<dbReference type="VEuPathDB" id="FungiDB:CLUG_03837"/>
<dbReference type="AlphaFoldDB" id="C4Y6Q3"/>
<dbReference type="InParanoid" id="C4Y6Q3"/>
<evidence type="ECO:0000313" key="2">
    <source>
        <dbReference type="Proteomes" id="UP000007703"/>
    </source>
</evidence>
<gene>
    <name evidence="1" type="ORF">CLUG_03837</name>
</gene>
<evidence type="ECO:0000313" key="1">
    <source>
        <dbReference type="EMBL" id="EEQ39709.1"/>
    </source>
</evidence>
<reference evidence="1 2" key="1">
    <citation type="journal article" date="2009" name="Nature">
        <title>Evolution of pathogenicity and sexual reproduction in eight Candida genomes.</title>
        <authorList>
            <person name="Butler G."/>
            <person name="Rasmussen M.D."/>
            <person name="Lin M.F."/>
            <person name="Santos M.A."/>
            <person name="Sakthikumar S."/>
            <person name="Munro C.A."/>
            <person name="Rheinbay E."/>
            <person name="Grabherr M."/>
            <person name="Forche A."/>
            <person name="Reedy J.L."/>
            <person name="Agrafioti I."/>
            <person name="Arnaud M.B."/>
            <person name="Bates S."/>
            <person name="Brown A.J."/>
            <person name="Brunke S."/>
            <person name="Costanzo M.C."/>
            <person name="Fitzpatrick D.A."/>
            <person name="de Groot P.W."/>
            <person name="Harris D."/>
            <person name="Hoyer L.L."/>
            <person name="Hube B."/>
            <person name="Klis F.M."/>
            <person name="Kodira C."/>
            <person name="Lennard N."/>
            <person name="Logue M.E."/>
            <person name="Martin R."/>
            <person name="Neiman A.M."/>
            <person name="Nikolaou E."/>
            <person name="Quail M.A."/>
            <person name="Quinn J."/>
            <person name="Santos M.C."/>
            <person name="Schmitzberger F.F."/>
            <person name="Sherlock G."/>
            <person name="Shah P."/>
            <person name="Silverstein K.A."/>
            <person name="Skrzypek M.S."/>
            <person name="Soll D."/>
            <person name="Staggs R."/>
            <person name="Stansfield I."/>
            <person name="Stumpf M.P."/>
            <person name="Sudbery P.E."/>
            <person name="Srikantha T."/>
            <person name="Zeng Q."/>
            <person name="Berman J."/>
            <person name="Berriman M."/>
            <person name="Heitman J."/>
            <person name="Gow N.A."/>
            <person name="Lorenz M.C."/>
            <person name="Birren B.W."/>
            <person name="Kellis M."/>
            <person name="Cuomo C.A."/>
        </authorList>
    </citation>
    <scope>NUCLEOTIDE SEQUENCE [LARGE SCALE GENOMIC DNA]</scope>
    <source>
        <strain evidence="1 2">ATCC 42720</strain>
    </source>
</reference>
<dbReference type="HOGENOM" id="CLU_1539853_0_0_1"/>
<sequence length="174" mass="19868">MLRGKSFEYSWNRKLSHCLSDLRVASKRVGILGLQVLVRLLLPFPVHRDWWSWSHGSDGSEQTNTCNQTSDGTPENLRLVARSVQRLSWTPFTEGNVVCGFLFGRGQFLPWQLHSSLQFLYQGSLVLFWQGLPSGFQLVDVCVRQRLWGSFGHGRVKTDCSDNGLAKHVVSFQW</sequence>
<dbReference type="EMBL" id="CH408079">
    <property type="protein sequence ID" value="EEQ39709.1"/>
    <property type="molecule type" value="Genomic_DNA"/>
</dbReference>
<dbReference type="KEGG" id="clu:CLUG_03837"/>
<organism evidence="1 2">
    <name type="scientific">Clavispora lusitaniae (strain ATCC 42720)</name>
    <name type="common">Yeast</name>
    <name type="synonym">Candida lusitaniae</name>
    <dbReference type="NCBI Taxonomy" id="306902"/>
    <lineage>
        <taxon>Eukaryota</taxon>
        <taxon>Fungi</taxon>
        <taxon>Dikarya</taxon>
        <taxon>Ascomycota</taxon>
        <taxon>Saccharomycotina</taxon>
        <taxon>Pichiomycetes</taxon>
        <taxon>Metschnikowiaceae</taxon>
        <taxon>Clavispora</taxon>
    </lineage>
</organism>
<accession>C4Y6Q3</accession>
<name>C4Y6Q3_CLAL4</name>
<proteinExistence type="predicted"/>
<dbReference type="Proteomes" id="UP000007703">
    <property type="component" value="Unassembled WGS sequence"/>
</dbReference>
<protein>
    <submittedName>
        <fullName evidence="1">Uncharacterized protein</fullName>
    </submittedName>
</protein>